<evidence type="ECO:0000313" key="3">
    <source>
        <dbReference type="Proteomes" id="UP001331515"/>
    </source>
</evidence>
<feature type="region of interest" description="Disordered" evidence="1">
    <location>
        <begin position="41"/>
        <end position="83"/>
    </location>
</feature>
<dbReference type="Proteomes" id="UP001331515">
    <property type="component" value="Unassembled WGS sequence"/>
</dbReference>
<gene>
    <name evidence="2" type="ORF">CgunFtcFv8_021277</name>
</gene>
<comment type="caution">
    <text evidence="2">The sequence shown here is derived from an EMBL/GenBank/DDBJ whole genome shotgun (WGS) entry which is preliminary data.</text>
</comment>
<evidence type="ECO:0000256" key="1">
    <source>
        <dbReference type="SAM" id="MobiDB-lite"/>
    </source>
</evidence>
<accession>A0AAN8EBD9</accession>
<dbReference type="AlphaFoldDB" id="A0AAN8EBD9"/>
<sequence length="83" mass="9055">MKRICESVADRLRKIPPVSALRFASSSGSREVELLPVCPSLKGQRKSRGDQDLWEPLTGNQRKGKEPEQLDGGGALKQGPPLC</sequence>
<name>A0AAN8EBD9_CHAGU</name>
<reference evidence="2 3" key="1">
    <citation type="journal article" date="2023" name="Mol. Biol. Evol.">
        <title>Genomics of Secondarily Temperate Adaptation in the Only Non-Antarctic Icefish.</title>
        <authorList>
            <person name="Rivera-Colon A.G."/>
            <person name="Rayamajhi N."/>
            <person name="Minhas B.F."/>
            <person name="Madrigal G."/>
            <person name="Bilyk K.T."/>
            <person name="Yoon V."/>
            <person name="Hune M."/>
            <person name="Gregory S."/>
            <person name="Cheng C.H.C."/>
            <person name="Catchen J.M."/>
        </authorList>
    </citation>
    <scope>NUCLEOTIDE SEQUENCE [LARGE SCALE GENOMIC DNA]</scope>
    <source>
        <tissue evidence="2">White muscle</tissue>
    </source>
</reference>
<protein>
    <submittedName>
        <fullName evidence="2">Uncharacterized protein</fullName>
    </submittedName>
</protein>
<dbReference type="EMBL" id="JAURVH010001513">
    <property type="protein sequence ID" value="KAK5935969.1"/>
    <property type="molecule type" value="Genomic_DNA"/>
</dbReference>
<evidence type="ECO:0000313" key="2">
    <source>
        <dbReference type="EMBL" id="KAK5935969.1"/>
    </source>
</evidence>
<proteinExistence type="predicted"/>
<organism evidence="2 3">
    <name type="scientific">Champsocephalus gunnari</name>
    <name type="common">Mackerel icefish</name>
    <dbReference type="NCBI Taxonomy" id="52237"/>
    <lineage>
        <taxon>Eukaryota</taxon>
        <taxon>Metazoa</taxon>
        <taxon>Chordata</taxon>
        <taxon>Craniata</taxon>
        <taxon>Vertebrata</taxon>
        <taxon>Euteleostomi</taxon>
        <taxon>Actinopterygii</taxon>
        <taxon>Neopterygii</taxon>
        <taxon>Teleostei</taxon>
        <taxon>Neoteleostei</taxon>
        <taxon>Acanthomorphata</taxon>
        <taxon>Eupercaria</taxon>
        <taxon>Perciformes</taxon>
        <taxon>Notothenioidei</taxon>
        <taxon>Channichthyidae</taxon>
        <taxon>Champsocephalus</taxon>
    </lineage>
</organism>
<keyword evidence="3" id="KW-1185">Reference proteome</keyword>